<evidence type="ECO:0000259" key="7">
    <source>
        <dbReference type="Pfam" id="PF00891"/>
    </source>
</evidence>
<evidence type="ECO:0000256" key="5">
    <source>
        <dbReference type="ARBA" id="ARBA00034481"/>
    </source>
</evidence>
<comment type="similarity">
    <text evidence="5">Belongs to the class I-like SAM-binding methyltransferase superfamily. Cation-independent O-methyltransferase family. COMT subfamily.</text>
</comment>
<reference evidence="9 10" key="1">
    <citation type="submission" date="2024-06" db="EMBL/GenBank/DDBJ databases">
        <title>A chromosome level genome sequence of Diviner's sage (Salvia divinorum).</title>
        <authorList>
            <person name="Ford S.A."/>
            <person name="Ro D.-K."/>
            <person name="Ness R.W."/>
            <person name="Phillips M.A."/>
        </authorList>
    </citation>
    <scope>NUCLEOTIDE SEQUENCE [LARGE SCALE GENOMIC DNA]</scope>
    <source>
        <strain evidence="9">SAF-2024a</strain>
        <tissue evidence="9">Leaf</tissue>
    </source>
</reference>
<feature type="domain" description="O-methyltransferase dimerisation" evidence="8">
    <location>
        <begin position="18"/>
        <end position="107"/>
    </location>
</feature>
<keyword evidence="2 9" id="KW-0808">Transferase</keyword>
<name>A0ABD1HZS8_SALDI</name>
<dbReference type="PANTHER" id="PTHR11746">
    <property type="entry name" value="O-METHYLTRANSFERASE"/>
    <property type="match status" value="1"/>
</dbReference>
<evidence type="ECO:0000256" key="4">
    <source>
        <dbReference type="ARBA" id="ARBA00034479"/>
    </source>
</evidence>
<dbReference type="Gene3D" id="3.40.50.150">
    <property type="entry name" value="Vaccinia Virus protein VP39"/>
    <property type="match status" value="1"/>
</dbReference>
<evidence type="ECO:0000256" key="1">
    <source>
        <dbReference type="ARBA" id="ARBA00022603"/>
    </source>
</evidence>
<dbReference type="EC" id="2.1.1.240" evidence="9"/>
<protein>
    <submittedName>
        <fullName evidence="9">Xanthohumol 4-O-methyltransferase</fullName>
        <ecNumber evidence="9">2.1.1.240</ecNumber>
    </submittedName>
</protein>
<dbReference type="SUPFAM" id="SSF46785">
    <property type="entry name" value="Winged helix' DNA-binding domain"/>
    <property type="match status" value="1"/>
</dbReference>
<dbReference type="CDD" id="cd02440">
    <property type="entry name" value="AdoMet_MTases"/>
    <property type="match status" value="1"/>
</dbReference>
<dbReference type="Gene3D" id="1.10.10.10">
    <property type="entry name" value="Winged helix-like DNA-binding domain superfamily/Winged helix DNA-binding domain"/>
    <property type="match status" value="1"/>
</dbReference>
<dbReference type="Proteomes" id="UP001567538">
    <property type="component" value="Unassembled WGS sequence"/>
</dbReference>
<dbReference type="InterPro" id="IPR016461">
    <property type="entry name" value="COMT-like"/>
</dbReference>
<gene>
    <name evidence="9" type="primary">OMT2</name>
    <name evidence="9" type="ORF">AAHA92_04349</name>
</gene>
<dbReference type="FunFam" id="3.40.50.150:FF:000057">
    <property type="entry name" value="O-methyltransferase ZRP4"/>
    <property type="match status" value="1"/>
</dbReference>
<comment type="pathway">
    <text evidence="4">Flavonoid metabolism.</text>
</comment>
<dbReference type="AlphaFoldDB" id="A0ABD1HZS8"/>
<feature type="active site" description="Proton acceptor" evidence="6">
    <location>
        <position position="260"/>
    </location>
</feature>
<dbReference type="InterPro" id="IPR012967">
    <property type="entry name" value="COMT_dimerisation"/>
</dbReference>
<dbReference type="SUPFAM" id="SSF53335">
    <property type="entry name" value="S-adenosyl-L-methionine-dependent methyltransferases"/>
    <property type="match status" value="1"/>
</dbReference>
<dbReference type="Pfam" id="PF08100">
    <property type="entry name" value="Dimerisation"/>
    <property type="match status" value="1"/>
</dbReference>
<dbReference type="InterPro" id="IPR001077">
    <property type="entry name" value="COMT_C"/>
</dbReference>
<dbReference type="EMBL" id="JBEAFC010000003">
    <property type="protein sequence ID" value="KAL1561672.1"/>
    <property type="molecule type" value="Genomic_DNA"/>
</dbReference>
<dbReference type="FunFam" id="1.10.10.10:FF:000213">
    <property type="entry name" value="Coniferyl alcohol 9-O-methyltransferase"/>
    <property type="match status" value="1"/>
</dbReference>
<sequence length="357" mass="40132">MASSSSSQDLLEAQAHVWNHIFSYINSMALRSAVELRIPDAIHNHGKPITLSQLAEALCINDEKSNGLYRLMRILVHSKFFDKVNISGQEEREEAYSLTRASRLLIRDDPSSLAPFALSQTDPAYIDPFHHMSEWFRDECPSAFFTKNGMDLWQFAGKDEKLNQGFNEAMAADARFVSRILVRECKHVFEGLETMVDVAGGTGEVSKALAGAFSWLKCVVLDLPHVVAGMEGSENVRFVGGDMFDFIPPADAVFLKWILHDWGDEDCIKILRKCKEAIADSKIKGKKVIIVDMVVDEEKQAHEATETQLLIDMLMMAHHPGKERTEKEWAKLFAAAAFNNYKIIPTLGVRSIIEVFP</sequence>
<feature type="domain" description="O-methyltransferase C-terminal" evidence="7">
    <location>
        <begin position="129"/>
        <end position="338"/>
    </location>
</feature>
<keyword evidence="3" id="KW-0949">S-adenosyl-L-methionine</keyword>
<dbReference type="GO" id="GO:0008757">
    <property type="term" value="F:S-adenosylmethionine-dependent methyltransferase activity"/>
    <property type="evidence" value="ECO:0007669"/>
    <property type="project" value="UniProtKB-ARBA"/>
</dbReference>
<keyword evidence="10" id="KW-1185">Reference proteome</keyword>
<comment type="caution">
    <text evidence="9">The sequence shown here is derived from an EMBL/GenBank/DDBJ whole genome shotgun (WGS) entry which is preliminary data.</text>
</comment>
<dbReference type="PIRSF" id="PIRSF005739">
    <property type="entry name" value="O-mtase"/>
    <property type="match status" value="1"/>
</dbReference>
<dbReference type="Pfam" id="PF00891">
    <property type="entry name" value="Methyltransf_2"/>
    <property type="match status" value="1"/>
</dbReference>
<accession>A0ABD1HZS8</accession>
<keyword evidence="1 9" id="KW-0489">Methyltransferase</keyword>
<evidence type="ECO:0000256" key="6">
    <source>
        <dbReference type="PIRSR" id="PIRSR005739-1"/>
    </source>
</evidence>
<dbReference type="InterPro" id="IPR036388">
    <property type="entry name" value="WH-like_DNA-bd_sf"/>
</dbReference>
<evidence type="ECO:0000256" key="2">
    <source>
        <dbReference type="ARBA" id="ARBA00022679"/>
    </source>
</evidence>
<evidence type="ECO:0000313" key="9">
    <source>
        <dbReference type="EMBL" id="KAL1561672.1"/>
    </source>
</evidence>
<dbReference type="InterPro" id="IPR029063">
    <property type="entry name" value="SAM-dependent_MTases_sf"/>
</dbReference>
<evidence type="ECO:0000256" key="3">
    <source>
        <dbReference type="ARBA" id="ARBA00022691"/>
    </source>
</evidence>
<dbReference type="PROSITE" id="PS51683">
    <property type="entry name" value="SAM_OMT_II"/>
    <property type="match status" value="1"/>
</dbReference>
<evidence type="ECO:0000313" key="10">
    <source>
        <dbReference type="Proteomes" id="UP001567538"/>
    </source>
</evidence>
<dbReference type="GO" id="GO:0102303">
    <property type="term" value="F:resveratrol 3,5-O-dimethyltransferase activity"/>
    <property type="evidence" value="ECO:0007669"/>
    <property type="project" value="UniProtKB-EC"/>
</dbReference>
<proteinExistence type="inferred from homology"/>
<organism evidence="9 10">
    <name type="scientific">Salvia divinorum</name>
    <name type="common">Maria pastora</name>
    <name type="synonym">Diviner's sage</name>
    <dbReference type="NCBI Taxonomy" id="28513"/>
    <lineage>
        <taxon>Eukaryota</taxon>
        <taxon>Viridiplantae</taxon>
        <taxon>Streptophyta</taxon>
        <taxon>Embryophyta</taxon>
        <taxon>Tracheophyta</taxon>
        <taxon>Spermatophyta</taxon>
        <taxon>Magnoliopsida</taxon>
        <taxon>eudicotyledons</taxon>
        <taxon>Gunneridae</taxon>
        <taxon>Pentapetalae</taxon>
        <taxon>asterids</taxon>
        <taxon>lamiids</taxon>
        <taxon>Lamiales</taxon>
        <taxon>Lamiaceae</taxon>
        <taxon>Nepetoideae</taxon>
        <taxon>Mentheae</taxon>
        <taxon>Salviinae</taxon>
        <taxon>Salvia</taxon>
        <taxon>Salvia subgen. Calosphace</taxon>
    </lineage>
</organism>
<evidence type="ECO:0000259" key="8">
    <source>
        <dbReference type="Pfam" id="PF08100"/>
    </source>
</evidence>
<dbReference type="GO" id="GO:0032259">
    <property type="term" value="P:methylation"/>
    <property type="evidence" value="ECO:0007669"/>
    <property type="project" value="UniProtKB-KW"/>
</dbReference>
<dbReference type="InterPro" id="IPR036390">
    <property type="entry name" value="WH_DNA-bd_sf"/>
</dbReference>